<dbReference type="InterPro" id="IPR050625">
    <property type="entry name" value="ParA/MinD_ATPase"/>
</dbReference>
<dbReference type="PANTHER" id="PTHR43384:SF6">
    <property type="entry name" value="SEPTUM SITE-DETERMINING PROTEIN MIND HOMOLOG, CHLOROPLASTIC"/>
    <property type="match status" value="1"/>
</dbReference>
<evidence type="ECO:0000313" key="5">
    <source>
        <dbReference type="Proteomes" id="UP000317998"/>
    </source>
</evidence>
<dbReference type="InterPro" id="IPR027417">
    <property type="entry name" value="P-loop_NTPase"/>
</dbReference>
<sequence>MSGVGRIALAVVPGREGGLIDDVAAHGYDVTARCSSADELASVLAASRSDFAIVSSVERYLNPRLVAEADAAGVRIVAIAETDAGRRHAANIGLHEVVEGDADWARIEAVLLGAPLRAEALPGPTGGRGNVIAVWGPAGAPGRTTLAINIAAELASAGHTVALADVDTHSGSVAPTLGLLDEAPGFAAACRLAGSGALTRAELERIGQRYSSPHGSFWVLTGIGRPSRWPELSAERVVATLAECRKWVDYTVVDTGFNLEGDEEIVSDLAAPRRNAATIAALREADQVVAVGSADPVGLSRFLRAHVDLLETIVTERILVVMNRLRSSAIGSSPAAQVTQSLERFGGITAPVMVPYDRQATDAAVLTGATLYDVAAKSPARVAIGALVTQRILPPAAALPDRRRGIRWPSRARNTMRAAEVPAAPTVSRLRG</sequence>
<keyword evidence="4" id="KW-0966">Cell projection</keyword>
<dbReference type="GO" id="GO:0005829">
    <property type="term" value="C:cytosol"/>
    <property type="evidence" value="ECO:0007669"/>
    <property type="project" value="TreeGrafter"/>
</dbReference>
<keyword evidence="2" id="KW-0067">ATP-binding</keyword>
<dbReference type="InterPro" id="IPR002586">
    <property type="entry name" value="CobQ/CobB/MinD/ParA_Nub-bd_dom"/>
</dbReference>
<gene>
    <name evidence="4" type="ORF">FB562_0541</name>
</gene>
<accession>A0A542YHA9</accession>
<evidence type="ECO:0000313" key="4">
    <source>
        <dbReference type="EMBL" id="TQL47480.1"/>
    </source>
</evidence>
<name>A0A542YHA9_9MICO</name>
<dbReference type="Pfam" id="PF01656">
    <property type="entry name" value="CbiA"/>
    <property type="match status" value="1"/>
</dbReference>
<dbReference type="GO" id="GO:0005524">
    <property type="term" value="F:ATP binding"/>
    <property type="evidence" value="ECO:0007669"/>
    <property type="project" value="UniProtKB-KW"/>
</dbReference>
<feature type="domain" description="CobQ/CobB/MinD/ParA nucleotide binding" evidence="3">
    <location>
        <begin position="132"/>
        <end position="358"/>
    </location>
</feature>
<keyword evidence="4" id="KW-0969">Cilium</keyword>
<keyword evidence="5" id="KW-1185">Reference proteome</keyword>
<dbReference type="EMBL" id="VFOM01000001">
    <property type="protein sequence ID" value="TQL47480.1"/>
    <property type="molecule type" value="Genomic_DNA"/>
</dbReference>
<comment type="caution">
    <text evidence="4">The sequence shown here is derived from an EMBL/GenBank/DDBJ whole genome shotgun (WGS) entry which is preliminary data.</text>
</comment>
<evidence type="ECO:0000256" key="1">
    <source>
        <dbReference type="ARBA" id="ARBA00022741"/>
    </source>
</evidence>
<keyword evidence="4" id="KW-0282">Flagellum</keyword>
<dbReference type="GO" id="GO:0016887">
    <property type="term" value="F:ATP hydrolysis activity"/>
    <property type="evidence" value="ECO:0007669"/>
    <property type="project" value="TreeGrafter"/>
</dbReference>
<evidence type="ECO:0000259" key="3">
    <source>
        <dbReference type="Pfam" id="PF01656"/>
    </source>
</evidence>
<dbReference type="OrthoDB" id="3217709at2"/>
<dbReference type="SUPFAM" id="SSF52540">
    <property type="entry name" value="P-loop containing nucleoside triphosphate hydrolases"/>
    <property type="match status" value="1"/>
</dbReference>
<keyword evidence="1" id="KW-0547">Nucleotide-binding</keyword>
<dbReference type="Proteomes" id="UP000317998">
    <property type="component" value="Unassembled WGS sequence"/>
</dbReference>
<dbReference type="RefSeq" id="WP_141879721.1">
    <property type="nucleotide sequence ID" value="NZ_VFOM01000001.1"/>
</dbReference>
<organism evidence="4 5">
    <name type="scientific">Homoserinimonas aerilata</name>
    <dbReference type="NCBI Taxonomy" id="1162970"/>
    <lineage>
        <taxon>Bacteria</taxon>
        <taxon>Bacillati</taxon>
        <taxon>Actinomycetota</taxon>
        <taxon>Actinomycetes</taxon>
        <taxon>Micrococcales</taxon>
        <taxon>Microbacteriaceae</taxon>
        <taxon>Homoserinimonas</taxon>
    </lineage>
</organism>
<dbReference type="GO" id="GO:0009898">
    <property type="term" value="C:cytoplasmic side of plasma membrane"/>
    <property type="evidence" value="ECO:0007669"/>
    <property type="project" value="TreeGrafter"/>
</dbReference>
<dbReference type="PANTHER" id="PTHR43384">
    <property type="entry name" value="SEPTUM SITE-DETERMINING PROTEIN MIND HOMOLOG, CHLOROPLASTIC-RELATED"/>
    <property type="match status" value="1"/>
</dbReference>
<dbReference type="AlphaFoldDB" id="A0A542YHA9"/>
<reference evidence="4 5" key="1">
    <citation type="submission" date="2019-06" db="EMBL/GenBank/DDBJ databases">
        <title>Sequencing the genomes of 1000 actinobacteria strains.</title>
        <authorList>
            <person name="Klenk H.-P."/>
        </authorList>
    </citation>
    <scope>NUCLEOTIDE SEQUENCE [LARGE SCALE GENOMIC DNA]</scope>
    <source>
        <strain evidence="4 5">DSM 26477</strain>
    </source>
</reference>
<proteinExistence type="predicted"/>
<protein>
    <submittedName>
        <fullName evidence="4">MinD-like ATPase involved in chromosome partitioning or flagellar assembly</fullName>
    </submittedName>
</protein>
<dbReference type="Gene3D" id="3.40.50.300">
    <property type="entry name" value="P-loop containing nucleotide triphosphate hydrolases"/>
    <property type="match status" value="1"/>
</dbReference>
<dbReference type="GO" id="GO:0051782">
    <property type="term" value="P:negative regulation of cell division"/>
    <property type="evidence" value="ECO:0007669"/>
    <property type="project" value="TreeGrafter"/>
</dbReference>
<evidence type="ECO:0000256" key="2">
    <source>
        <dbReference type="ARBA" id="ARBA00022840"/>
    </source>
</evidence>